<dbReference type="PANTHER" id="PTHR38790">
    <property type="entry name" value="2EXR DOMAIN-CONTAINING PROTEIN-RELATED"/>
    <property type="match status" value="1"/>
</dbReference>
<protein>
    <recommendedName>
        <fullName evidence="2">DUF7730 domain-containing protein</fullName>
    </recommendedName>
</protein>
<dbReference type="Pfam" id="PF24864">
    <property type="entry name" value="DUF7730"/>
    <property type="match status" value="1"/>
</dbReference>
<evidence type="ECO:0000313" key="4">
    <source>
        <dbReference type="Proteomes" id="UP000244855"/>
    </source>
</evidence>
<dbReference type="OrthoDB" id="62952at2759"/>
<keyword evidence="4" id="KW-1185">Reference proteome</keyword>
<accession>A0A2V1D9T7</accession>
<name>A0A2V1D9T7_9PLEO</name>
<organism evidence="3 4">
    <name type="scientific">Periconia macrospinosa</name>
    <dbReference type="NCBI Taxonomy" id="97972"/>
    <lineage>
        <taxon>Eukaryota</taxon>
        <taxon>Fungi</taxon>
        <taxon>Dikarya</taxon>
        <taxon>Ascomycota</taxon>
        <taxon>Pezizomycotina</taxon>
        <taxon>Dothideomycetes</taxon>
        <taxon>Pleosporomycetidae</taxon>
        <taxon>Pleosporales</taxon>
        <taxon>Massarineae</taxon>
        <taxon>Periconiaceae</taxon>
        <taxon>Periconia</taxon>
    </lineage>
</organism>
<dbReference type="AlphaFoldDB" id="A0A2V1D9T7"/>
<dbReference type="InterPro" id="IPR056632">
    <property type="entry name" value="DUF7730"/>
</dbReference>
<reference evidence="3 4" key="1">
    <citation type="journal article" date="2018" name="Sci. Rep.">
        <title>Comparative genomics provides insights into the lifestyle and reveals functional heterogeneity of dark septate endophytic fungi.</title>
        <authorList>
            <person name="Knapp D.G."/>
            <person name="Nemeth J.B."/>
            <person name="Barry K."/>
            <person name="Hainaut M."/>
            <person name="Henrissat B."/>
            <person name="Johnson J."/>
            <person name="Kuo A."/>
            <person name="Lim J.H.P."/>
            <person name="Lipzen A."/>
            <person name="Nolan M."/>
            <person name="Ohm R.A."/>
            <person name="Tamas L."/>
            <person name="Grigoriev I.V."/>
            <person name="Spatafora J.W."/>
            <person name="Nagy L.G."/>
            <person name="Kovacs G.M."/>
        </authorList>
    </citation>
    <scope>NUCLEOTIDE SEQUENCE [LARGE SCALE GENOMIC DNA]</scope>
    <source>
        <strain evidence="3 4">DSE2036</strain>
    </source>
</reference>
<feature type="region of interest" description="Disordered" evidence="1">
    <location>
        <begin position="418"/>
        <end position="453"/>
    </location>
</feature>
<feature type="compositionally biased region" description="Low complexity" evidence="1">
    <location>
        <begin position="353"/>
        <end position="363"/>
    </location>
</feature>
<feature type="domain" description="DUF7730" evidence="2">
    <location>
        <begin position="68"/>
        <end position="244"/>
    </location>
</feature>
<feature type="compositionally biased region" description="Low complexity" evidence="1">
    <location>
        <begin position="443"/>
        <end position="453"/>
    </location>
</feature>
<proteinExistence type="predicted"/>
<evidence type="ECO:0000313" key="3">
    <source>
        <dbReference type="EMBL" id="PVH94303.1"/>
    </source>
</evidence>
<feature type="compositionally biased region" description="Polar residues" evidence="1">
    <location>
        <begin position="305"/>
        <end position="330"/>
    </location>
</feature>
<dbReference type="EMBL" id="KZ805541">
    <property type="protein sequence ID" value="PVH94303.1"/>
    <property type="molecule type" value="Genomic_DNA"/>
</dbReference>
<sequence>MTDRPSSPSRLHASSASQDAHTENSSYAYLDENRPRDFGYEFAKSHTNRASLQELSSISNPGICYILSLPRELRLMIWRYVLTDPSVPDLTAQITRQPLSPSKSSLRFPHPHIHVTLKPSRNAPININLLCVNHLIYQESLPILFHSVRFAPLDLEGIFPLFLDTLPPYNRSLIRHAKLRIPASIYDIDLFGDPSTCLFHWAVTCAQVAKVENLRDVMIEGFENHESTRVARGLLNPLAKLKARKIFCGENSDRAYQGLAEAEARLASLQTMMRKRLQRAEETQTHHETENSSPNRKNNIDDSKPQNPHATNSSTPTLRIATSSSSSTNPPIYDDDPPAYGADWDIVSMGSNATTAPSPSSSTVPEDLEPASPVSFSLSEDYDDSWTADTASVSSSLLLSATSSSSSEAVVPAVTSAAASCTAEERRLQRCSSGGGKTERNCRSSPSSSSSFWGLRRRLSRRLEG</sequence>
<dbReference type="PANTHER" id="PTHR38790:SF4">
    <property type="entry name" value="2EXR DOMAIN-CONTAINING PROTEIN"/>
    <property type="match status" value="1"/>
</dbReference>
<feature type="region of interest" description="Disordered" evidence="1">
    <location>
        <begin position="276"/>
        <end position="371"/>
    </location>
</feature>
<evidence type="ECO:0000256" key="1">
    <source>
        <dbReference type="SAM" id="MobiDB-lite"/>
    </source>
</evidence>
<feature type="compositionally biased region" description="Basic and acidic residues" evidence="1">
    <location>
        <begin position="278"/>
        <end position="290"/>
    </location>
</feature>
<gene>
    <name evidence="3" type="ORF">DM02DRAFT_196452</name>
</gene>
<feature type="region of interest" description="Disordered" evidence="1">
    <location>
        <begin position="1"/>
        <end position="24"/>
    </location>
</feature>
<dbReference type="Proteomes" id="UP000244855">
    <property type="component" value="Unassembled WGS sequence"/>
</dbReference>
<feature type="compositionally biased region" description="Low complexity" evidence="1">
    <location>
        <begin position="1"/>
        <end position="17"/>
    </location>
</feature>
<evidence type="ECO:0000259" key="2">
    <source>
        <dbReference type="Pfam" id="PF24864"/>
    </source>
</evidence>